<keyword evidence="1" id="KW-0472">Membrane</keyword>
<dbReference type="RefSeq" id="WP_145858651.1">
    <property type="nucleotide sequence ID" value="NZ_RPFW01000006.1"/>
</dbReference>
<organism evidence="2 3">
    <name type="scientific">Trebonia kvetii</name>
    <dbReference type="NCBI Taxonomy" id="2480626"/>
    <lineage>
        <taxon>Bacteria</taxon>
        <taxon>Bacillati</taxon>
        <taxon>Actinomycetota</taxon>
        <taxon>Actinomycetes</taxon>
        <taxon>Streptosporangiales</taxon>
        <taxon>Treboniaceae</taxon>
        <taxon>Trebonia</taxon>
    </lineage>
</organism>
<gene>
    <name evidence="2" type="ORF">EAS64_30505</name>
</gene>
<dbReference type="AlphaFoldDB" id="A0A6P2BRS6"/>
<keyword evidence="3" id="KW-1185">Reference proteome</keyword>
<evidence type="ECO:0000256" key="1">
    <source>
        <dbReference type="SAM" id="Phobius"/>
    </source>
</evidence>
<keyword evidence="1" id="KW-1133">Transmembrane helix</keyword>
<reference evidence="2 3" key="1">
    <citation type="submission" date="2018-11" db="EMBL/GenBank/DDBJ databases">
        <title>Trebonia kvetii gen.nov., sp.nov., a novel acidophilic actinobacterium, and proposal of the new actinobacterial family Treboniaceae fam. nov.</title>
        <authorList>
            <person name="Rapoport D."/>
            <person name="Sagova-Mareckova M."/>
            <person name="Sedlacek I."/>
            <person name="Provaznik J."/>
            <person name="Kralova S."/>
            <person name="Pavlinic D."/>
            <person name="Benes V."/>
            <person name="Kopecky J."/>
        </authorList>
    </citation>
    <scope>NUCLEOTIDE SEQUENCE [LARGE SCALE GENOMIC DNA]</scope>
    <source>
        <strain evidence="2 3">15Tr583</strain>
    </source>
</reference>
<name>A0A6P2BRS6_9ACTN</name>
<feature type="transmembrane region" description="Helical" evidence="1">
    <location>
        <begin position="40"/>
        <end position="57"/>
    </location>
</feature>
<dbReference type="EMBL" id="RPFW01000006">
    <property type="protein sequence ID" value="TVZ01789.1"/>
    <property type="molecule type" value="Genomic_DNA"/>
</dbReference>
<proteinExistence type="predicted"/>
<keyword evidence="1" id="KW-0812">Transmembrane</keyword>
<accession>A0A6P2BRS6</accession>
<evidence type="ECO:0000313" key="2">
    <source>
        <dbReference type="EMBL" id="TVZ01789.1"/>
    </source>
</evidence>
<dbReference type="Proteomes" id="UP000460272">
    <property type="component" value="Unassembled WGS sequence"/>
</dbReference>
<sequence length="77" mass="8435">MFNMVRVRGWSQTRWSSWWSIIRIVAQAGRAVPVAALRNLVIGLLPLGFVVATSVAIERVPALGRLAHGAWGPCSPR</sequence>
<protein>
    <submittedName>
        <fullName evidence="2">Uncharacterized protein</fullName>
    </submittedName>
</protein>
<evidence type="ECO:0000313" key="3">
    <source>
        <dbReference type="Proteomes" id="UP000460272"/>
    </source>
</evidence>
<comment type="caution">
    <text evidence="2">The sequence shown here is derived from an EMBL/GenBank/DDBJ whole genome shotgun (WGS) entry which is preliminary data.</text>
</comment>